<feature type="compositionally biased region" description="Polar residues" evidence="1">
    <location>
        <begin position="580"/>
        <end position="592"/>
    </location>
</feature>
<dbReference type="Proteomes" id="UP000799439">
    <property type="component" value="Unassembled WGS sequence"/>
</dbReference>
<reference evidence="3" key="1">
    <citation type="journal article" date="2020" name="Stud. Mycol.">
        <title>101 Dothideomycetes genomes: a test case for predicting lifestyles and emergence of pathogens.</title>
        <authorList>
            <person name="Haridas S."/>
            <person name="Albert R."/>
            <person name="Binder M."/>
            <person name="Bloem J."/>
            <person name="Labutti K."/>
            <person name="Salamov A."/>
            <person name="Andreopoulos B."/>
            <person name="Baker S."/>
            <person name="Barry K."/>
            <person name="Bills G."/>
            <person name="Bluhm B."/>
            <person name="Cannon C."/>
            <person name="Castanera R."/>
            <person name="Culley D."/>
            <person name="Daum C."/>
            <person name="Ezra D."/>
            <person name="Gonzalez J."/>
            <person name="Henrissat B."/>
            <person name="Kuo A."/>
            <person name="Liang C."/>
            <person name="Lipzen A."/>
            <person name="Lutzoni F."/>
            <person name="Magnuson J."/>
            <person name="Mondo S."/>
            <person name="Nolan M."/>
            <person name="Ohm R."/>
            <person name="Pangilinan J."/>
            <person name="Park H.-J."/>
            <person name="Ramirez L."/>
            <person name="Alfaro M."/>
            <person name="Sun H."/>
            <person name="Tritt A."/>
            <person name="Yoshinaga Y."/>
            <person name="Zwiers L.-H."/>
            <person name="Turgeon B."/>
            <person name="Goodwin S."/>
            <person name="Spatafora J."/>
            <person name="Crous P."/>
            <person name="Grigoriev I."/>
        </authorList>
    </citation>
    <scope>NUCLEOTIDE SEQUENCE</scope>
    <source>
        <strain evidence="3">CBS 260.36</strain>
    </source>
</reference>
<sequence length="645" mass="69954">MSNDLIGNYLHRKVYRRTMGADTQTIPARHATATFVPAGSTIKIINTSGTQIIDTWAFALPSPPSKDDDSKQQNNAQPNGKPEEPTEQAEEQKSRAEESKQKAEEPKQKTDESKQDSPKSTPKRTKSKKGGLDLPSQEEAELATSQGIQATNGKQNATPGKKGWSAYIPSVNLRGNKSDAEKNQIKENSRNWGKYFSAGQGFGNYIPSKQTISAFATSHYRDSNKPYIQQLSDFARTPVGAAGISALSGQGYTSSLYAGYSAWTGGREDAPPTMEFLSMAHTRAANYHLTPKLNDVLVSNLREPMLTVLEDTSGVHDTLISACDPSRYRQLGVEKWSEHGSCAENLVLALKELNERAGLKGPKGIGADITVNTVPPPLNLFMNVPWTPQGDLNFEPSKAKKGDYVRFRAERDVVVVMSACPFDVKVIKPEHVQDAHFVVEEELDPASEDIRKRLQASSPEKQKKAVPAKRPARKLNAGGKKPAKAGHTAIGTTKTPKSSAPSEEKEKASSSRPAPQRAQSTSTPSTPARQPQEQQQQQHQQRQPPTPLRRQSSSQVTRRDSVSTVPSNTKHAGAPDSRRTSQATTAGPQRNADNAGDEAADTAAQPQSQSEGQGQSQSQAPAPASAAPAERKKPRKIQRRTPAAA</sequence>
<feature type="compositionally biased region" description="Low complexity" evidence="1">
    <location>
        <begin position="603"/>
        <end position="628"/>
    </location>
</feature>
<dbReference type="EMBL" id="ML996084">
    <property type="protein sequence ID" value="KAF2153831.1"/>
    <property type="molecule type" value="Genomic_DNA"/>
</dbReference>
<dbReference type="OrthoDB" id="504708at2759"/>
<dbReference type="InterPro" id="IPR018959">
    <property type="entry name" value="DUF1989"/>
</dbReference>
<protein>
    <recommendedName>
        <fullName evidence="2">DUF1989 domain-containing protein</fullName>
    </recommendedName>
</protein>
<dbReference type="PANTHER" id="PTHR31527:SF0">
    <property type="entry name" value="RE64534P"/>
    <property type="match status" value="1"/>
</dbReference>
<feature type="domain" description="DUF1989" evidence="2">
    <location>
        <begin position="274"/>
        <end position="414"/>
    </location>
</feature>
<organism evidence="3 4">
    <name type="scientific">Myriangium duriaei CBS 260.36</name>
    <dbReference type="NCBI Taxonomy" id="1168546"/>
    <lineage>
        <taxon>Eukaryota</taxon>
        <taxon>Fungi</taxon>
        <taxon>Dikarya</taxon>
        <taxon>Ascomycota</taxon>
        <taxon>Pezizomycotina</taxon>
        <taxon>Dothideomycetes</taxon>
        <taxon>Dothideomycetidae</taxon>
        <taxon>Myriangiales</taxon>
        <taxon>Myriangiaceae</taxon>
        <taxon>Myriangium</taxon>
    </lineage>
</organism>
<evidence type="ECO:0000313" key="4">
    <source>
        <dbReference type="Proteomes" id="UP000799439"/>
    </source>
</evidence>
<dbReference type="PANTHER" id="PTHR31527">
    <property type="entry name" value="RE64534P"/>
    <property type="match status" value="1"/>
</dbReference>
<feature type="region of interest" description="Disordered" evidence="1">
    <location>
        <begin position="454"/>
        <end position="645"/>
    </location>
</feature>
<feature type="compositionally biased region" description="Basic residues" evidence="1">
    <location>
        <begin position="464"/>
        <end position="473"/>
    </location>
</feature>
<evidence type="ECO:0000256" key="1">
    <source>
        <dbReference type="SAM" id="MobiDB-lite"/>
    </source>
</evidence>
<feature type="compositionally biased region" description="Polar residues" evidence="1">
    <location>
        <begin position="517"/>
        <end position="528"/>
    </location>
</feature>
<dbReference type="AlphaFoldDB" id="A0A9P4J3H6"/>
<keyword evidence="4" id="KW-1185">Reference proteome</keyword>
<dbReference type="Pfam" id="PF09347">
    <property type="entry name" value="DUF1989"/>
    <property type="match status" value="1"/>
</dbReference>
<evidence type="ECO:0000259" key="2">
    <source>
        <dbReference type="Pfam" id="PF09347"/>
    </source>
</evidence>
<gene>
    <name evidence="3" type="ORF">K461DRAFT_239195</name>
</gene>
<accession>A0A9P4J3H6</accession>
<proteinExistence type="predicted"/>
<name>A0A9P4J3H6_9PEZI</name>
<feature type="region of interest" description="Disordered" evidence="1">
    <location>
        <begin position="59"/>
        <end position="165"/>
    </location>
</feature>
<feature type="compositionally biased region" description="Basic and acidic residues" evidence="1">
    <location>
        <begin position="90"/>
        <end position="117"/>
    </location>
</feature>
<feature type="compositionally biased region" description="Low complexity" evidence="1">
    <location>
        <begin position="529"/>
        <end position="555"/>
    </location>
</feature>
<comment type="caution">
    <text evidence="3">The sequence shown here is derived from an EMBL/GenBank/DDBJ whole genome shotgun (WGS) entry which is preliminary data.</text>
</comment>
<evidence type="ECO:0000313" key="3">
    <source>
        <dbReference type="EMBL" id="KAF2153831.1"/>
    </source>
</evidence>
<feature type="compositionally biased region" description="Polar residues" evidence="1">
    <location>
        <begin position="143"/>
        <end position="158"/>
    </location>
</feature>